<gene>
    <name evidence="5" type="ORF">G7034_08155</name>
</gene>
<dbReference type="Pfam" id="PF13517">
    <property type="entry name" value="FG-GAP_3"/>
    <property type="match status" value="4"/>
</dbReference>
<keyword evidence="1 2" id="KW-0732">Signal</keyword>
<feature type="domain" description="IPT/TIG" evidence="3">
    <location>
        <begin position="489"/>
        <end position="567"/>
    </location>
</feature>
<sequence>MKKKYFKRKVKILLFICLLLLSFNFVNAQWKVETSGGSTGYRNAVRYNTTGDVYVVLQDASNGNKATVQKKNGATWSIVGTAGFSTYMVYEPSIAVNQANGDIYVTYIESVSGVYKLSCNKFDGTSWVDVGPPEFLTTGASGSPGITIDNNGNPVIVTPWGNNFPSGFYVYQFDGTSWNNLTANPPGDTPATTPLDILYQQGDRGAEQLNNYFPAVGSDGSIYVAVSSPYVSNDGVMVMKYSNGAWTQMGANMPGGAWTSLQRVTFAPNGDLYVAYSELKSSSFCKIHVRKWDGSSWVDLTSSGTKIFDSTSKNYNSFSFDIAFDNTNTPYVIYQNTDNNSRAHLKKYNASTTNWDLTQTTNYQGFYLDAGVRLFIDGNNNPLYVAISSSSEPQVYIADKSPVFRNFTPISPTSGGEGTAVTINGVNLLNATDVSFNGVSASFTTDNTNSPTLDIINTSVPSGATTGTITVTNSFGTSTTSTFTITVPAPTITSFSPSSAAEGATITITGTNLDGATDVSFNGVSASVYSASATSITATVPAGATTGTISVTTPGGTVTSQSSLTVIPQPTISSFSPTSIVSGTSVTITGTNFTNASSVSFNGVNATSFVVNSATSITATAPNNVTSGQITVVTPGGSVLSSTSYTVVTPPPSITSFSPTSAEVGATVTITGTGFDATAGNNIVYFGGVRATVSAASTTQLTVTVPRCEVISKVTISNSGLISNSKYFKLLNPANGNLDLNWSSQYFMAPSSIAKSSAPSSFTPSFEVADINNDGLLDIIAPTNTGLTIYLNPGANSNISISDFSTTINLTLSNSGVITDIKTADLNNDGFVDIICALNSGKKVEILKNNGDNTFTTVSTVVFNSLYGDVNSIAVGDVNNDGYLDLAATSYGTYTSTKVQVFTQSTSTPFSFVNHFSNLQVGTNIAFCKRIALEDINNDGYPEIFFLQHNTGLQMVMNSASGFSNSPINMGSDTDMNGYDDIYFIDYDNDGDIDVVAPAQSNYRLYINDGSGNFTLNSISGHSRFGKMFDIDNDGDLDIIGSDYFGIDGLQFNNSTSSFGNSTSFLSRTTHFSGNYTGGEKLFDINGDGYVDLITTDRYGGILYYSEFQGNITPTITTSGALSAYTQCGATPSPSQTITVSGSNLTANISIGALTSYEYSLDDVTFSSTLSIPHVSGTVAPTTVYVRYNRTTNGTNGGNITLSSTGATNQTVAVTGTRIDAPSISGSNSVFIGQTITLTGTGTPDANSPWVSSDPTVASVDNNGVVTGQSAGNATITYLNSNGCTETISVTASAFVAPPAITSFTPTSAEAGSVVTITGTGFDATASNNLVYFGATRALVTSASSTQLTVTVPYGATHSVLTVTNLTTSRLATSSQVFLPTWNNPNPQTIVADSFAKFDITSSTTPAAVASASLSNVRHNGAVADFDNDGKVDLIKVDNSGNRVAIYHNNASPGSLSLASFWSNPIYPTTVSSPRDVAVGDVNNDGKLDIVVTNNSTSLTVLINNSTGPGNIQFDTPQTITVASSMLVRIVDVDGDGLNDLVVAPNGGNVSVHRNTSSLPGNTVSFGAAISTGITGSRDFVLGDLNTDGKLDVVSSSGSNLQIVQNNSTPGSISFLSVISISSIASYAIGISDLDSDGKLDVFQGGEWSTSGRAWKNNHSSGNLIASNFAATTVNNVQASSSNSAWNFEFGDFNGDSKPDAISADFNSGSYVNIVTNNLSTSSSFNTSDFVGTTHISSYMGSYANSFAVDLDNDGKMDFASFSDSKITIGRNRINEVKWTGAVSSDWNNTSNWSSNLLPSSSSNVVIPQTTNQPISTASIEVASLTIITGASITITPTHSLKVGGDIINNGQIIFKSDASGDSYFDEFTGSITGSGSVITEKYYPNKRAFRLVASPVTGGSIFDNWQNGGNNVAGIGTHITGDVGIVGQHNITTGIDYTQTGASSLFSFNGSWQPVTNTKTTNVTVGVPYRLMVRGDRNQSMIESNDASSATTLISEGNLVYGDLDPISPSTAGSTTYFSILANPYQSRIDVTSLFGANSSIGLNPNFLYVWDPMVNNRGAFVTVSDLGNGGTPNIQVSDTNKFIEPAQAFIIQGTSNNPTIQFTESVKDNTTSPKPAPLSNSQMSMLLDLKNEGNQVIDAIRLRFAADGDNSVDNLDAGKMGNIDENLASVNENSLFTIQRRNFPENDEVIPLFTNNWRNQDYSFVANLNNFGTTAVYLVDAYLGTETLLEDGQTYSFSVDESISESVDASRFSLKFDTETMGVEDEDNKLFSLYPNPAKDVVNIQTSLTLGTSVEVEIYNMLGQQVYTAKQELKSPSLEVDVSAYNSGVYSVKLTDEAGNQQSTQLIKE</sequence>
<evidence type="ECO:0000256" key="2">
    <source>
        <dbReference type="SAM" id="SignalP"/>
    </source>
</evidence>
<accession>A0A967AKZ5</accession>
<protein>
    <submittedName>
        <fullName evidence="5">T9SS type A sorting domain-containing protein</fullName>
    </submittedName>
</protein>
<feature type="domain" description="BIG2" evidence="4">
    <location>
        <begin position="1218"/>
        <end position="1290"/>
    </location>
</feature>
<dbReference type="Pfam" id="PF18962">
    <property type="entry name" value="Por_Secre_tail"/>
    <property type="match status" value="1"/>
</dbReference>
<feature type="domain" description="IPT/TIG" evidence="3">
    <location>
        <begin position="1298"/>
        <end position="1381"/>
    </location>
</feature>
<feature type="chain" id="PRO_5037974686" evidence="2">
    <location>
        <begin position="29"/>
        <end position="2351"/>
    </location>
</feature>
<evidence type="ECO:0000259" key="4">
    <source>
        <dbReference type="SMART" id="SM00635"/>
    </source>
</evidence>
<dbReference type="InterPro" id="IPR026444">
    <property type="entry name" value="Secre_tail"/>
</dbReference>
<dbReference type="InterPro" id="IPR003343">
    <property type="entry name" value="Big_2"/>
</dbReference>
<evidence type="ECO:0000256" key="1">
    <source>
        <dbReference type="ARBA" id="ARBA00022729"/>
    </source>
</evidence>
<evidence type="ECO:0000259" key="3">
    <source>
        <dbReference type="SMART" id="SM00429"/>
    </source>
</evidence>
<dbReference type="CDD" id="cd00102">
    <property type="entry name" value="IPT"/>
    <property type="match status" value="1"/>
</dbReference>
<feature type="domain" description="IPT/TIG" evidence="3">
    <location>
        <begin position="569"/>
        <end position="648"/>
    </location>
</feature>
<dbReference type="PANTHER" id="PTHR44103:SF1">
    <property type="entry name" value="PROPROTEIN CONVERTASE P"/>
    <property type="match status" value="1"/>
</dbReference>
<dbReference type="SMART" id="SM00429">
    <property type="entry name" value="IPT"/>
    <property type="match status" value="4"/>
</dbReference>
<name>A0A967AKZ5_9FLAO</name>
<dbReference type="Gene3D" id="2.60.40.1080">
    <property type="match status" value="1"/>
</dbReference>
<proteinExistence type="predicted"/>
<reference evidence="5" key="1">
    <citation type="submission" date="2020-03" db="EMBL/GenBank/DDBJ databases">
        <title>Psychroflexus Maritimus sp. nov., isolate from marine sediment.</title>
        <authorList>
            <person name="Zhong Y.-L."/>
        </authorList>
    </citation>
    <scope>NUCLEOTIDE SEQUENCE</scope>
    <source>
        <strain evidence="5">C1</strain>
    </source>
</reference>
<dbReference type="Pfam" id="PF02368">
    <property type="entry name" value="Big_2"/>
    <property type="match status" value="1"/>
</dbReference>
<dbReference type="EMBL" id="JAANAS010000058">
    <property type="protein sequence ID" value="NGZ90224.1"/>
    <property type="molecule type" value="Genomic_DNA"/>
</dbReference>
<keyword evidence="6" id="KW-1185">Reference proteome</keyword>
<dbReference type="NCBIfam" id="TIGR04183">
    <property type="entry name" value="Por_Secre_tail"/>
    <property type="match status" value="1"/>
</dbReference>
<dbReference type="SUPFAM" id="SSF89372">
    <property type="entry name" value="Fucose-specific lectin"/>
    <property type="match status" value="1"/>
</dbReference>
<dbReference type="SUPFAM" id="SSF81296">
    <property type="entry name" value="E set domains"/>
    <property type="match status" value="4"/>
</dbReference>
<dbReference type="PANTHER" id="PTHR44103">
    <property type="entry name" value="PROPROTEIN CONVERTASE P"/>
    <property type="match status" value="1"/>
</dbReference>
<dbReference type="RefSeq" id="WP_166400476.1">
    <property type="nucleotide sequence ID" value="NZ_JAANAS010000058.1"/>
</dbReference>
<comment type="caution">
    <text evidence="5">The sequence shown here is derived from an EMBL/GenBank/DDBJ whole genome shotgun (WGS) entry which is preliminary data.</text>
</comment>
<dbReference type="SUPFAM" id="SSF49373">
    <property type="entry name" value="Invasin/intimin cell-adhesion fragments"/>
    <property type="match status" value="1"/>
</dbReference>
<evidence type="ECO:0000313" key="5">
    <source>
        <dbReference type="EMBL" id="NGZ90224.1"/>
    </source>
</evidence>
<evidence type="ECO:0000313" key="6">
    <source>
        <dbReference type="Proteomes" id="UP000643701"/>
    </source>
</evidence>
<feature type="signal peptide" evidence="2">
    <location>
        <begin position="1"/>
        <end position="28"/>
    </location>
</feature>
<dbReference type="InterPro" id="IPR013783">
    <property type="entry name" value="Ig-like_fold"/>
</dbReference>
<dbReference type="InterPro" id="IPR014756">
    <property type="entry name" value="Ig_E-set"/>
</dbReference>
<dbReference type="SUPFAM" id="SSF69318">
    <property type="entry name" value="Integrin alpha N-terminal domain"/>
    <property type="match status" value="3"/>
</dbReference>
<dbReference type="SMART" id="SM00635">
    <property type="entry name" value="BID_2"/>
    <property type="match status" value="1"/>
</dbReference>
<dbReference type="Gene3D" id="2.60.40.10">
    <property type="entry name" value="Immunoglobulins"/>
    <property type="match status" value="5"/>
</dbReference>
<dbReference type="InterPro" id="IPR028994">
    <property type="entry name" value="Integrin_alpha_N"/>
</dbReference>
<dbReference type="Proteomes" id="UP000643701">
    <property type="component" value="Unassembled WGS sequence"/>
</dbReference>
<dbReference type="InterPro" id="IPR008964">
    <property type="entry name" value="Invasin/intimin_cell_adhesion"/>
</dbReference>
<organism evidence="5 6">
    <name type="scientific">Psychroflexus maritimus</name>
    <dbReference type="NCBI Taxonomy" id="2714865"/>
    <lineage>
        <taxon>Bacteria</taxon>
        <taxon>Pseudomonadati</taxon>
        <taxon>Bacteroidota</taxon>
        <taxon>Flavobacteriia</taxon>
        <taxon>Flavobacteriales</taxon>
        <taxon>Flavobacteriaceae</taxon>
        <taxon>Psychroflexus</taxon>
    </lineage>
</organism>
<dbReference type="Pfam" id="PF01833">
    <property type="entry name" value="TIG"/>
    <property type="match status" value="4"/>
</dbReference>
<dbReference type="InterPro" id="IPR002909">
    <property type="entry name" value="IPT_dom"/>
</dbReference>
<dbReference type="InterPro" id="IPR013517">
    <property type="entry name" value="FG-GAP"/>
</dbReference>
<dbReference type="CDD" id="cd00603">
    <property type="entry name" value="IPT_PCSR"/>
    <property type="match status" value="1"/>
</dbReference>
<dbReference type="Gene3D" id="2.130.10.130">
    <property type="entry name" value="Integrin alpha, N-terminal"/>
    <property type="match status" value="2"/>
</dbReference>
<feature type="domain" description="IPT/TIG" evidence="3">
    <location>
        <begin position="651"/>
        <end position="731"/>
    </location>
</feature>